<proteinExistence type="predicted"/>
<dbReference type="EMBL" id="CP071793">
    <property type="protein sequence ID" value="QTD50390.1"/>
    <property type="molecule type" value="Genomic_DNA"/>
</dbReference>
<keyword evidence="2" id="KW-1185">Reference proteome</keyword>
<gene>
    <name evidence="1" type="ORF">J3U87_32805</name>
</gene>
<dbReference type="KEGG" id="scor:J3U87_32805"/>
<sequence>MSDVENPFVWRKTKRKRSSRGALNPGLICYSTIVDGFPVEQKFEQLDDRRLSNFWRAGLSISVTGFFGVSPAFGGPIVSFGDAVFGCAIERDAWCMARKRSEGQGNFTTLVTQIADVASDLSLPSTRQSIWTLQPTLKKGGGRHHGNRRP</sequence>
<evidence type="ECO:0000313" key="1">
    <source>
        <dbReference type="EMBL" id="QTD50390.1"/>
    </source>
</evidence>
<organism evidence="1 2">
    <name type="scientific">Sulfidibacter corallicola</name>
    <dbReference type="NCBI Taxonomy" id="2818388"/>
    <lineage>
        <taxon>Bacteria</taxon>
        <taxon>Pseudomonadati</taxon>
        <taxon>Acidobacteriota</taxon>
        <taxon>Holophagae</taxon>
        <taxon>Acanthopleuribacterales</taxon>
        <taxon>Acanthopleuribacteraceae</taxon>
        <taxon>Sulfidibacter</taxon>
    </lineage>
</organism>
<name>A0A8A4TLG5_SULCO</name>
<reference evidence="1" key="1">
    <citation type="submission" date="2021-03" db="EMBL/GenBank/DDBJ databases">
        <title>Acanthopleuribacteraceae sp. M133.</title>
        <authorList>
            <person name="Wang G."/>
        </authorList>
    </citation>
    <scope>NUCLEOTIDE SEQUENCE</scope>
    <source>
        <strain evidence="1">M133</strain>
    </source>
</reference>
<dbReference type="RefSeq" id="WP_237380046.1">
    <property type="nucleotide sequence ID" value="NZ_CP071793.1"/>
</dbReference>
<accession>A0A8A4TLG5</accession>
<protein>
    <submittedName>
        <fullName evidence="1">Uncharacterized protein</fullName>
    </submittedName>
</protein>
<evidence type="ECO:0000313" key="2">
    <source>
        <dbReference type="Proteomes" id="UP000663929"/>
    </source>
</evidence>
<dbReference type="AlphaFoldDB" id="A0A8A4TLG5"/>
<dbReference type="Proteomes" id="UP000663929">
    <property type="component" value="Chromosome"/>
</dbReference>